<dbReference type="SUPFAM" id="SSF55781">
    <property type="entry name" value="GAF domain-like"/>
    <property type="match status" value="1"/>
</dbReference>
<organism evidence="3 4">
    <name type="scientific">Plantimonas leprariae</name>
    <dbReference type="NCBI Taxonomy" id="2615207"/>
    <lineage>
        <taxon>Bacteria</taxon>
        <taxon>Pseudomonadati</taxon>
        <taxon>Pseudomonadota</taxon>
        <taxon>Alphaproteobacteria</taxon>
        <taxon>Hyphomicrobiales</taxon>
        <taxon>Aurantimonadaceae</taxon>
        <taxon>Plantimonas</taxon>
    </lineage>
</organism>
<dbReference type="Gene3D" id="3.30.450.40">
    <property type="match status" value="1"/>
</dbReference>
<dbReference type="GO" id="GO:0005829">
    <property type="term" value="C:cytosol"/>
    <property type="evidence" value="ECO:0007669"/>
    <property type="project" value="TreeGrafter"/>
</dbReference>
<keyword evidence="4" id="KW-1185">Reference proteome</keyword>
<dbReference type="Proteomes" id="UP000432089">
    <property type="component" value="Unassembled WGS sequence"/>
</dbReference>
<dbReference type="PANTHER" id="PTHR21021:SF15">
    <property type="entry name" value="FREE METHIONINE-R-SULFOXIDE REDUCTASE"/>
    <property type="match status" value="1"/>
</dbReference>
<dbReference type="InterPro" id="IPR003018">
    <property type="entry name" value="GAF"/>
</dbReference>
<proteinExistence type="inferred from homology"/>
<dbReference type="RefSeq" id="WP_150968741.1">
    <property type="nucleotide sequence ID" value="NZ_VZDO01000003.1"/>
</dbReference>
<protein>
    <submittedName>
        <fullName evidence="3">GAF domain-containing protein</fullName>
    </submittedName>
</protein>
<gene>
    <name evidence="3" type="ORF">F6X38_06285</name>
</gene>
<accession>A0A7V7TXX5</accession>
<dbReference type="InterPro" id="IPR029016">
    <property type="entry name" value="GAF-like_dom_sf"/>
</dbReference>
<evidence type="ECO:0000256" key="1">
    <source>
        <dbReference type="ARBA" id="ARBA00038454"/>
    </source>
</evidence>
<dbReference type="EMBL" id="VZDO01000003">
    <property type="protein sequence ID" value="KAB0681486.1"/>
    <property type="molecule type" value="Genomic_DNA"/>
</dbReference>
<evidence type="ECO:0000313" key="3">
    <source>
        <dbReference type="EMBL" id="KAB0681486.1"/>
    </source>
</evidence>
<dbReference type="AlphaFoldDB" id="A0A7V7TXX5"/>
<feature type="domain" description="GAF" evidence="2">
    <location>
        <begin position="22"/>
        <end position="165"/>
    </location>
</feature>
<dbReference type="InterPro" id="IPR051330">
    <property type="entry name" value="Phosphatase_reg/MetRdx"/>
</dbReference>
<dbReference type="Pfam" id="PF13185">
    <property type="entry name" value="GAF_2"/>
    <property type="match status" value="1"/>
</dbReference>
<dbReference type="InterPro" id="IPR000614">
    <property type="entry name" value="FRMsr_CS"/>
</dbReference>
<comment type="similarity">
    <text evidence="1">Belongs to the free Met sulfoxide reductase family.</text>
</comment>
<evidence type="ECO:0000313" key="4">
    <source>
        <dbReference type="Proteomes" id="UP000432089"/>
    </source>
</evidence>
<sequence>MFAPATIEARSKPELYRELALQLRGLVEDERDPVANMANASALLWGALPDLNWAGFYVLRSVGELVVGPFQGKPACTRIPVGRGVCGTAVAEARSIVVEDVHSFPGHIACDAASRSELVVPVRAEGRIVGVIDLDSPVPARFDAEDRDGIERIAAILGDACDWAPPAR</sequence>
<dbReference type="SMART" id="SM00065">
    <property type="entry name" value="GAF"/>
    <property type="match status" value="1"/>
</dbReference>
<dbReference type="PANTHER" id="PTHR21021">
    <property type="entry name" value="GAF/PUTATIVE CYTOSKELETAL PROTEIN"/>
    <property type="match status" value="1"/>
</dbReference>
<comment type="caution">
    <text evidence="3">The sequence shown here is derived from an EMBL/GenBank/DDBJ whole genome shotgun (WGS) entry which is preliminary data.</text>
</comment>
<dbReference type="PROSITE" id="PS01320">
    <property type="entry name" value="UPF0067"/>
    <property type="match status" value="1"/>
</dbReference>
<name>A0A7V7TXX5_9HYPH</name>
<reference evidence="3 4" key="1">
    <citation type="submission" date="2019-09" db="EMBL/GenBank/DDBJ databases">
        <title>YIM 132180 draft genome.</title>
        <authorList>
            <person name="Zhang K."/>
        </authorList>
    </citation>
    <scope>NUCLEOTIDE SEQUENCE [LARGE SCALE GENOMIC DNA]</scope>
    <source>
        <strain evidence="3 4">YIM 132180</strain>
    </source>
</reference>
<dbReference type="FunFam" id="3.30.450.40:FF:000008">
    <property type="entry name" value="GAF domain-containing proteins"/>
    <property type="match status" value="1"/>
</dbReference>
<dbReference type="GO" id="GO:0033745">
    <property type="term" value="F:L-methionine-(R)-S-oxide reductase activity"/>
    <property type="evidence" value="ECO:0007669"/>
    <property type="project" value="TreeGrafter"/>
</dbReference>
<evidence type="ECO:0000259" key="2">
    <source>
        <dbReference type="SMART" id="SM00065"/>
    </source>
</evidence>